<proteinExistence type="predicted"/>
<reference evidence="1" key="1">
    <citation type="submission" date="2015-04" db="UniProtKB">
        <authorList>
            <consortium name="EnsemblPlants"/>
        </authorList>
    </citation>
    <scope>IDENTIFICATION</scope>
</reference>
<sequence>MDTVAGSKYRFGPHEIDERQVFRTSPLSFAIVNIRPTRPEKKLLLLFINEMCLCFKSKKGKKERKKDSALNYISNVRYRFIEKWQWSTSQCSLVFCLPKGYCAFVLSVSRQLILPALPC</sequence>
<accession>A0A0E0BEP5</accession>
<dbReference type="AlphaFoldDB" id="A0A0E0BEP5"/>
<reference evidence="1" key="2">
    <citation type="submission" date="2018-05" db="EMBL/GenBank/DDBJ databases">
        <title>OgluRS3 (Oryza glumaepatula Reference Sequence Version 3).</title>
        <authorList>
            <person name="Zhang J."/>
            <person name="Kudrna D."/>
            <person name="Lee S."/>
            <person name="Talag J."/>
            <person name="Welchert J."/>
            <person name="Wing R.A."/>
        </authorList>
    </citation>
    <scope>NUCLEOTIDE SEQUENCE [LARGE SCALE GENOMIC DNA]</scope>
</reference>
<dbReference type="Proteomes" id="UP000026961">
    <property type="component" value="Chromosome 11"/>
</dbReference>
<dbReference type="EnsemblPlants" id="OGLUM11G01070.1">
    <property type="protein sequence ID" value="OGLUM11G01070.1"/>
    <property type="gene ID" value="OGLUM11G01070"/>
</dbReference>
<protein>
    <submittedName>
        <fullName evidence="1">Uncharacterized protein</fullName>
    </submittedName>
</protein>
<evidence type="ECO:0000313" key="2">
    <source>
        <dbReference type="Proteomes" id="UP000026961"/>
    </source>
</evidence>
<keyword evidence="2" id="KW-1185">Reference proteome</keyword>
<organism evidence="1">
    <name type="scientific">Oryza glumipatula</name>
    <dbReference type="NCBI Taxonomy" id="40148"/>
    <lineage>
        <taxon>Eukaryota</taxon>
        <taxon>Viridiplantae</taxon>
        <taxon>Streptophyta</taxon>
        <taxon>Embryophyta</taxon>
        <taxon>Tracheophyta</taxon>
        <taxon>Spermatophyta</taxon>
        <taxon>Magnoliopsida</taxon>
        <taxon>Liliopsida</taxon>
        <taxon>Poales</taxon>
        <taxon>Poaceae</taxon>
        <taxon>BOP clade</taxon>
        <taxon>Oryzoideae</taxon>
        <taxon>Oryzeae</taxon>
        <taxon>Oryzinae</taxon>
        <taxon>Oryza</taxon>
    </lineage>
</organism>
<evidence type="ECO:0000313" key="1">
    <source>
        <dbReference type="EnsemblPlants" id="OGLUM11G01070.1"/>
    </source>
</evidence>
<dbReference type="HOGENOM" id="CLU_2065131_0_0_1"/>
<dbReference type="Gramene" id="OGLUM11G01070.1">
    <property type="protein sequence ID" value="OGLUM11G01070.1"/>
    <property type="gene ID" value="OGLUM11G01070"/>
</dbReference>
<name>A0A0E0BEP5_9ORYZ</name>